<dbReference type="InterPro" id="IPR016181">
    <property type="entry name" value="Acyl_CoA_acyltransferase"/>
</dbReference>
<protein>
    <submittedName>
        <fullName evidence="2">GNAT family N-acetyltransferase</fullName>
    </submittedName>
</protein>
<reference evidence="2 3" key="1">
    <citation type="submission" date="2020-07" db="EMBL/GenBank/DDBJ databases">
        <title>Draft genome sequence of violacein-producing bacteria and related species.</title>
        <authorList>
            <person name="Wilson H.S."/>
            <person name="De Leon M.E."/>
        </authorList>
    </citation>
    <scope>NUCLEOTIDE SEQUENCE [LARGE SCALE GENOMIC DNA]</scope>
    <source>
        <strain evidence="2 3">HSC-21Su07</strain>
    </source>
</reference>
<dbReference type="InterPro" id="IPR051531">
    <property type="entry name" value="N-acetyltransferase"/>
</dbReference>
<dbReference type="SUPFAM" id="SSF55729">
    <property type="entry name" value="Acyl-CoA N-acyltransferases (Nat)"/>
    <property type="match status" value="1"/>
</dbReference>
<dbReference type="Proteomes" id="UP000545606">
    <property type="component" value="Unassembled WGS sequence"/>
</dbReference>
<evidence type="ECO:0000259" key="1">
    <source>
        <dbReference type="PROSITE" id="PS51186"/>
    </source>
</evidence>
<evidence type="ECO:0000313" key="2">
    <source>
        <dbReference type="EMBL" id="MBA4709598.1"/>
    </source>
</evidence>
<dbReference type="PANTHER" id="PTHR43792:SF1">
    <property type="entry name" value="N-ACETYLTRANSFERASE DOMAIN-CONTAINING PROTEIN"/>
    <property type="match status" value="1"/>
</dbReference>
<proteinExistence type="predicted"/>
<dbReference type="Pfam" id="PF13302">
    <property type="entry name" value="Acetyltransf_3"/>
    <property type="match status" value="1"/>
</dbReference>
<organism evidence="2 3">
    <name type="scientific">Aquitalea aquatica</name>
    <dbReference type="NCBI Taxonomy" id="3044273"/>
    <lineage>
        <taxon>Bacteria</taxon>
        <taxon>Pseudomonadati</taxon>
        <taxon>Pseudomonadota</taxon>
        <taxon>Betaproteobacteria</taxon>
        <taxon>Neisseriales</taxon>
        <taxon>Chromobacteriaceae</taxon>
        <taxon>Aquitalea</taxon>
    </lineage>
</organism>
<accession>A0A838Y6W1</accession>
<dbReference type="Gene3D" id="3.40.630.30">
    <property type="match status" value="1"/>
</dbReference>
<dbReference type="AlphaFoldDB" id="A0A838Y6W1"/>
<dbReference type="PROSITE" id="PS51186">
    <property type="entry name" value="GNAT"/>
    <property type="match status" value="1"/>
</dbReference>
<keyword evidence="3" id="KW-1185">Reference proteome</keyword>
<dbReference type="InterPro" id="IPR000182">
    <property type="entry name" value="GNAT_dom"/>
</dbReference>
<dbReference type="RefSeq" id="WP_181836627.1">
    <property type="nucleotide sequence ID" value="NZ_JACERN010000036.1"/>
</dbReference>
<dbReference type="PANTHER" id="PTHR43792">
    <property type="entry name" value="GNAT FAMILY, PUTATIVE (AFU_ORTHOLOGUE AFUA_3G00765)-RELATED-RELATED"/>
    <property type="match status" value="1"/>
</dbReference>
<dbReference type="EMBL" id="JACERN010000036">
    <property type="protein sequence ID" value="MBA4709598.1"/>
    <property type="molecule type" value="Genomic_DNA"/>
</dbReference>
<gene>
    <name evidence="2" type="ORF">H2Z84_14560</name>
</gene>
<dbReference type="GO" id="GO:0016747">
    <property type="term" value="F:acyltransferase activity, transferring groups other than amino-acyl groups"/>
    <property type="evidence" value="ECO:0007669"/>
    <property type="project" value="InterPro"/>
</dbReference>
<name>A0A838Y6W1_9NEIS</name>
<sequence>MLPIVTPRLRLREFTMQDAPLVLALLTDPDFIRNVTDRGVHTLEDATNYISRGPLASYAQHGIGLWCMERLDDDQAVGMCGLIRREGLADVDVGYTLLPAWRGLGYASEAATACVQYGLTQLQLPRVVAYINADNQASARVLAKAGLHGCGPFDFPGSSVPTLLFSSDAAAAQS</sequence>
<feature type="domain" description="N-acetyltransferase" evidence="1">
    <location>
        <begin position="9"/>
        <end position="170"/>
    </location>
</feature>
<comment type="caution">
    <text evidence="2">The sequence shown here is derived from an EMBL/GenBank/DDBJ whole genome shotgun (WGS) entry which is preliminary data.</text>
</comment>
<evidence type="ECO:0000313" key="3">
    <source>
        <dbReference type="Proteomes" id="UP000545606"/>
    </source>
</evidence>